<comment type="function">
    <text evidence="2">Pyridoxal 5'-phosphate (PLP)-binding protein, which is involved in PLP homeostasis.</text>
</comment>
<evidence type="ECO:0000256" key="2">
    <source>
        <dbReference type="HAMAP-Rule" id="MF_02087"/>
    </source>
</evidence>
<dbReference type="Gene3D" id="3.20.20.10">
    <property type="entry name" value="Alanine racemase"/>
    <property type="match status" value="1"/>
</dbReference>
<dbReference type="InterPro" id="IPR011078">
    <property type="entry name" value="PyrdxlP_homeostasis"/>
</dbReference>
<evidence type="ECO:0000256" key="1">
    <source>
        <dbReference type="ARBA" id="ARBA00022898"/>
    </source>
</evidence>
<dbReference type="CDD" id="cd00635">
    <property type="entry name" value="PLPDE_III_YBL036c_like"/>
    <property type="match status" value="1"/>
</dbReference>
<keyword evidence="1 2" id="KW-0663">Pyridoxal phosphate</keyword>
<proteinExistence type="inferred from homology"/>
<evidence type="ECO:0000256" key="3">
    <source>
        <dbReference type="RuleBase" id="RU004514"/>
    </source>
</evidence>
<feature type="domain" description="Alanine racemase N-terminal" evidence="4">
    <location>
        <begin position="15"/>
        <end position="225"/>
    </location>
</feature>
<dbReference type="PANTHER" id="PTHR10146:SF14">
    <property type="entry name" value="PYRIDOXAL PHOSPHATE HOMEOSTASIS PROTEIN"/>
    <property type="match status" value="1"/>
</dbReference>
<dbReference type="Proteomes" id="UP001302329">
    <property type="component" value="Unassembled WGS sequence"/>
</dbReference>
<sequence>MAEASPEAADLVGSSLEQRLEAFQAALPATTRLLAVSKGHPADLVRQAAALGQRSFGESRLQEAIAKQEALADLPDLDWHFIGRLQANKARAVLRRFGTIHSVDSLELAWRLQRIAAEEGLAPGILLQVKFRPDPAKTGFDPAEVRALGADLGHLQPLRCLGLMTIAPLGLTPEARLALFRDCRALADALGLHDCSMGMSGDWREAVTAGSTWVRLGSVLFGSRPIQP</sequence>
<accession>A0ABU5SWJ4</accession>
<organism evidence="5 6">
    <name type="scientific">Cyanobium gracile UHCC 0281</name>
    <dbReference type="NCBI Taxonomy" id="3110309"/>
    <lineage>
        <taxon>Bacteria</taxon>
        <taxon>Bacillati</taxon>
        <taxon>Cyanobacteriota</taxon>
        <taxon>Cyanophyceae</taxon>
        <taxon>Synechococcales</taxon>
        <taxon>Prochlorococcaceae</taxon>
        <taxon>Cyanobium</taxon>
    </lineage>
</organism>
<dbReference type="Pfam" id="PF01168">
    <property type="entry name" value="Ala_racemase_N"/>
    <property type="match status" value="1"/>
</dbReference>
<name>A0ABU5SWJ4_9CYAN</name>
<reference evidence="5 6" key="1">
    <citation type="submission" date="2023-12" db="EMBL/GenBank/DDBJ databases">
        <title>Baltic Sea Cyanobacteria.</title>
        <authorList>
            <person name="Delbaje E."/>
            <person name="Fewer D.P."/>
            <person name="Shishido T.K."/>
        </authorList>
    </citation>
    <scope>NUCLEOTIDE SEQUENCE [LARGE SCALE GENOMIC DNA]</scope>
    <source>
        <strain evidence="5 6">UHCC 0281</strain>
    </source>
</reference>
<evidence type="ECO:0000313" key="5">
    <source>
        <dbReference type="EMBL" id="MEA5442900.1"/>
    </source>
</evidence>
<dbReference type="NCBIfam" id="TIGR00044">
    <property type="entry name" value="YggS family pyridoxal phosphate-dependent enzyme"/>
    <property type="match status" value="1"/>
</dbReference>
<dbReference type="PIRSF" id="PIRSF004848">
    <property type="entry name" value="YBL036c_PLPDEIII"/>
    <property type="match status" value="1"/>
</dbReference>
<feature type="modified residue" description="N6-(pyridoxal phosphate)lysine" evidence="2">
    <location>
        <position position="38"/>
    </location>
</feature>
<evidence type="ECO:0000313" key="6">
    <source>
        <dbReference type="Proteomes" id="UP001302329"/>
    </source>
</evidence>
<dbReference type="PANTHER" id="PTHR10146">
    <property type="entry name" value="PROLINE SYNTHETASE CO-TRANSCRIBED BACTERIAL HOMOLOG PROTEIN"/>
    <property type="match status" value="1"/>
</dbReference>
<protein>
    <recommendedName>
        <fullName evidence="2">Pyridoxal phosphate homeostasis protein</fullName>
        <shortName evidence="2">PLP homeostasis protein</shortName>
    </recommendedName>
</protein>
<dbReference type="PROSITE" id="PS01211">
    <property type="entry name" value="UPF0001"/>
    <property type="match status" value="1"/>
</dbReference>
<dbReference type="EMBL" id="JAYGHY010000030">
    <property type="protein sequence ID" value="MEA5442900.1"/>
    <property type="molecule type" value="Genomic_DNA"/>
</dbReference>
<dbReference type="HAMAP" id="MF_02087">
    <property type="entry name" value="PLP_homeostasis"/>
    <property type="match status" value="1"/>
</dbReference>
<comment type="similarity">
    <text evidence="2 3">Belongs to the pyridoxal phosphate-binding protein YggS/PROSC family.</text>
</comment>
<evidence type="ECO:0000259" key="4">
    <source>
        <dbReference type="Pfam" id="PF01168"/>
    </source>
</evidence>
<dbReference type="SUPFAM" id="SSF51419">
    <property type="entry name" value="PLP-binding barrel"/>
    <property type="match status" value="1"/>
</dbReference>
<keyword evidence="6" id="KW-1185">Reference proteome</keyword>
<comment type="caution">
    <text evidence="5">The sequence shown here is derived from an EMBL/GenBank/DDBJ whole genome shotgun (WGS) entry which is preliminary data.</text>
</comment>
<dbReference type="InterPro" id="IPR001608">
    <property type="entry name" value="Ala_racemase_N"/>
</dbReference>
<gene>
    <name evidence="5" type="ORF">VB739_10090</name>
</gene>
<dbReference type="RefSeq" id="WP_323356935.1">
    <property type="nucleotide sequence ID" value="NZ_JAYGHY010000030.1"/>
</dbReference>
<dbReference type="InterPro" id="IPR029066">
    <property type="entry name" value="PLP-binding_barrel"/>
</dbReference>